<feature type="compositionally biased region" description="Low complexity" evidence="1">
    <location>
        <begin position="530"/>
        <end position="543"/>
    </location>
</feature>
<feature type="compositionally biased region" description="Pro residues" evidence="1">
    <location>
        <begin position="499"/>
        <end position="512"/>
    </location>
</feature>
<proteinExistence type="predicted"/>
<comment type="caution">
    <text evidence="3">The sequence shown here is derived from an EMBL/GenBank/DDBJ whole genome shotgun (WGS) entry which is preliminary data.</text>
</comment>
<evidence type="ECO:0000256" key="2">
    <source>
        <dbReference type="SAM" id="Phobius"/>
    </source>
</evidence>
<protein>
    <submittedName>
        <fullName evidence="3">Zinc-ribbon domain-containing protein</fullName>
    </submittedName>
</protein>
<feature type="compositionally biased region" description="Low complexity" evidence="1">
    <location>
        <begin position="59"/>
        <end position="68"/>
    </location>
</feature>
<keyword evidence="4" id="KW-1185">Reference proteome</keyword>
<dbReference type="EMBL" id="JBEXZR010000046">
    <property type="protein sequence ID" value="MEU0711990.1"/>
    <property type="molecule type" value="Genomic_DNA"/>
</dbReference>
<accession>A0ABV2WF90</accession>
<dbReference type="RefSeq" id="WP_359656578.1">
    <property type="nucleotide sequence ID" value="NZ_JBEXZP010000138.1"/>
</dbReference>
<evidence type="ECO:0000313" key="4">
    <source>
        <dbReference type="Proteomes" id="UP001550378"/>
    </source>
</evidence>
<feature type="region of interest" description="Disordered" evidence="1">
    <location>
        <begin position="493"/>
        <end position="561"/>
    </location>
</feature>
<feature type="transmembrane region" description="Helical" evidence="2">
    <location>
        <begin position="469"/>
        <end position="488"/>
    </location>
</feature>
<feature type="compositionally biased region" description="Low complexity" evidence="1">
    <location>
        <begin position="642"/>
        <end position="659"/>
    </location>
</feature>
<gene>
    <name evidence="3" type="ORF">ABZ508_31965</name>
</gene>
<feature type="transmembrane region" description="Helical" evidence="2">
    <location>
        <begin position="205"/>
        <end position="224"/>
    </location>
</feature>
<feature type="compositionally biased region" description="Pro residues" evidence="1">
    <location>
        <begin position="69"/>
        <end position="94"/>
    </location>
</feature>
<feature type="transmembrane region" description="Helical" evidence="2">
    <location>
        <begin position="424"/>
        <end position="449"/>
    </location>
</feature>
<feature type="region of interest" description="Disordered" evidence="1">
    <location>
        <begin position="596"/>
        <end position="659"/>
    </location>
</feature>
<sequence length="807" mass="80962">MASNCPHCGTPSPDEARFCMTCGRERSAAPPPPDGPPPPAAPPAGPAPAAPPVAPPVAAPAVAPVAAPAVPPAPPPPAGPPSSPPPPPYAPGPARPSAAGEFLGRAFRGDWAQAARAAAWPAGLLLVLAAVLAVPSYGQEDEVVVGWSDRLRIALALLLQGIGGGFEMAASGPSFGEDAGGGGNGSRGWGSFGPGDAYAQGAGELSLVPLTVTALFAGALYLGARMLRARGAGADAAVRVAILVAGAVLVLGLFAQPDVAGVEVSSSPLLAALGALVGALAVTAAVLGRADLARWPLALRSARALGTAVRALGVLIAVCTVIGFVWYAAKEEVDGTSLLLVLPVLPNIGVAVLGLAWGVPLEYQVQGRLGFFGSGVERGSVGLPEIGDELGGWTVTGLVALGVAAALTAGVWAARRAGDTAGRVAAAGAFLVLYLLLTGVSGVSAQVTGAFEDFGGDGRAELAPSVPDALLFGLLWTGAATFAAPYLLRALGHRQDGTPPGPGTPPYPPADPARPAEQPAAAPAPPAHDPGPATAHPAHPAPDTVDMTAPVPHAGPSAPASGKRRVLLWGVVLVAAAAVGGGGTAGVLLLKDRGEPAPATDGRPAVAVPEASRTPAGAAPRPTAEPGQDPSTAGTPSPSDTPAPDGGTGAPAPAVPEVPDGYEMVADTAGFALAVPSVWDRVKEEPAGQVTYAGSTGMSHILVGVVHDAPYTSLENLTALEANSRKKNPGYQRLRLEANTFQGRPGALWEYTYTDPAGRRIHAIDQSYIAEDGTEYAIYFTVQDDSWDVARETFDVALSTWTLNDVD</sequence>
<feature type="transmembrane region" description="Helical" evidence="2">
    <location>
        <begin position="117"/>
        <end position="138"/>
    </location>
</feature>
<feature type="transmembrane region" description="Helical" evidence="2">
    <location>
        <begin position="566"/>
        <end position="590"/>
    </location>
</feature>
<name>A0ABV2WF90_9ACTN</name>
<feature type="transmembrane region" description="Helical" evidence="2">
    <location>
        <begin position="390"/>
        <end position="412"/>
    </location>
</feature>
<organism evidence="3 4">
    <name type="scientific">Streptomyces lavendulocolor</name>
    <dbReference type="NCBI Taxonomy" id="67316"/>
    <lineage>
        <taxon>Bacteria</taxon>
        <taxon>Bacillati</taxon>
        <taxon>Actinomycetota</taxon>
        <taxon>Actinomycetes</taxon>
        <taxon>Kitasatosporales</taxon>
        <taxon>Streptomycetaceae</taxon>
        <taxon>Streptomyces</taxon>
    </lineage>
</organism>
<keyword evidence="2" id="KW-0472">Membrane</keyword>
<feature type="compositionally biased region" description="Pro residues" evidence="1">
    <location>
        <begin position="29"/>
        <end position="58"/>
    </location>
</feature>
<keyword evidence="2" id="KW-1133">Transmembrane helix</keyword>
<feature type="compositionally biased region" description="Polar residues" evidence="1">
    <location>
        <begin position="629"/>
        <end position="640"/>
    </location>
</feature>
<evidence type="ECO:0000313" key="3">
    <source>
        <dbReference type="EMBL" id="MEU0711990.1"/>
    </source>
</evidence>
<dbReference type="Proteomes" id="UP001550378">
    <property type="component" value="Unassembled WGS sequence"/>
</dbReference>
<evidence type="ECO:0000256" key="1">
    <source>
        <dbReference type="SAM" id="MobiDB-lite"/>
    </source>
</evidence>
<feature type="compositionally biased region" description="Low complexity" evidence="1">
    <location>
        <begin position="613"/>
        <end position="627"/>
    </location>
</feature>
<feature type="transmembrane region" description="Helical" evidence="2">
    <location>
        <begin position="308"/>
        <end position="329"/>
    </location>
</feature>
<reference evidence="3 4" key="1">
    <citation type="submission" date="2024-06" db="EMBL/GenBank/DDBJ databases">
        <title>The Natural Products Discovery Center: Release of the First 8490 Sequenced Strains for Exploring Actinobacteria Biosynthetic Diversity.</title>
        <authorList>
            <person name="Kalkreuter E."/>
            <person name="Kautsar S.A."/>
            <person name="Yang D."/>
            <person name="Bader C.D."/>
            <person name="Teijaro C.N."/>
            <person name="Fluegel L."/>
            <person name="Davis C.M."/>
            <person name="Simpson J.R."/>
            <person name="Lauterbach L."/>
            <person name="Steele A.D."/>
            <person name="Gui C."/>
            <person name="Meng S."/>
            <person name="Li G."/>
            <person name="Viehrig K."/>
            <person name="Ye F."/>
            <person name="Su P."/>
            <person name="Kiefer A.F."/>
            <person name="Nichols A."/>
            <person name="Cepeda A.J."/>
            <person name="Yan W."/>
            <person name="Fan B."/>
            <person name="Jiang Y."/>
            <person name="Adhikari A."/>
            <person name="Zheng C.-J."/>
            <person name="Schuster L."/>
            <person name="Cowan T.M."/>
            <person name="Smanski M.J."/>
            <person name="Chevrette M.G."/>
            <person name="De Carvalho L.P.S."/>
            <person name="Shen B."/>
        </authorList>
    </citation>
    <scope>NUCLEOTIDE SEQUENCE [LARGE SCALE GENOMIC DNA]</scope>
    <source>
        <strain evidence="3 4">NPDC006337</strain>
    </source>
</reference>
<feature type="transmembrane region" description="Helical" evidence="2">
    <location>
        <begin position="236"/>
        <end position="255"/>
    </location>
</feature>
<feature type="region of interest" description="Disordered" evidence="1">
    <location>
        <begin position="24"/>
        <end position="97"/>
    </location>
</feature>
<dbReference type="Gene3D" id="3.40.1000.10">
    <property type="entry name" value="Mog1/PsbP, alpha/beta/alpha sandwich"/>
    <property type="match status" value="1"/>
</dbReference>
<feature type="transmembrane region" description="Helical" evidence="2">
    <location>
        <begin position="267"/>
        <end position="287"/>
    </location>
</feature>
<keyword evidence="2" id="KW-0812">Transmembrane</keyword>